<reference evidence="1" key="1">
    <citation type="submission" date="2022-03" db="EMBL/GenBank/DDBJ databases">
        <authorList>
            <person name="Martin H S."/>
        </authorList>
    </citation>
    <scope>NUCLEOTIDE SEQUENCE</scope>
</reference>
<gene>
    <name evidence="1" type="ORF">IPOD504_LOCUS2748</name>
</gene>
<evidence type="ECO:0000313" key="2">
    <source>
        <dbReference type="Proteomes" id="UP000837857"/>
    </source>
</evidence>
<organism evidence="1 2">
    <name type="scientific">Iphiclides podalirius</name>
    <name type="common">scarce swallowtail</name>
    <dbReference type="NCBI Taxonomy" id="110791"/>
    <lineage>
        <taxon>Eukaryota</taxon>
        <taxon>Metazoa</taxon>
        <taxon>Ecdysozoa</taxon>
        <taxon>Arthropoda</taxon>
        <taxon>Hexapoda</taxon>
        <taxon>Insecta</taxon>
        <taxon>Pterygota</taxon>
        <taxon>Neoptera</taxon>
        <taxon>Endopterygota</taxon>
        <taxon>Lepidoptera</taxon>
        <taxon>Glossata</taxon>
        <taxon>Ditrysia</taxon>
        <taxon>Papilionoidea</taxon>
        <taxon>Papilionidae</taxon>
        <taxon>Papilioninae</taxon>
        <taxon>Iphiclides</taxon>
    </lineage>
</organism>
<proteinExistence type="predicted"/>
<accession>A0ABN8HXN8</accession>
<dbReference type="EMBL" id="OW152824">
    <property type="protein sequence ID" value="CAH2040699.1"/>
    <property type="molecule type" value="Genomic_DNA"/>
</dbReference>
<evidence type="ECO:0000313" key="1">
    <source>
        <dbReference type="EMBL" id="CAH2040699.1"/>
    </source>
</evidence>
<sequence>MKLVKIKTVECWTFNATVLSYPAPHGSVKRLTQPFWKSHWKFQFKKAVERQPPTRNKRPTDLRVRGAELGRGLPERAVHWARGRVLGVCHVVGVRVRVRVVRVRERVRVRVRRVAVGEPRGRRLGGVPCAQVRRAAMVLGERERRARRPPVAAPLLHVSSVGASRGAAARAPPSARQRMPPRLSRAPLVALAARHPSRSPRPRPLASPPTAHRLIRAVEDRPLLSALSNRCTLGFYARRLREAMGVFLFVVSRLFTVRTAIA</sequence>
<protein>
    <submittedName>
        <fullName evidence="1">Uncharacterized protein</fullName>
    </submittedName>
</protein>
<name>A0ABN8HXN8_9NEOP</name>
<keyword evidence="2" id="KW-1185">Reference proteome</keyword>
<dbReference type="Proteomes" id="UP000837857">
    <property type="component" value="Chromosome 12"/>
</dbReference>
<feature type="non-terminal residue" evidence="1">
    <location>
        <position position="1"/>
    </location>
</feature>